<dbReference type="EMBL" id="VSSQ01084775">
    <property type="protein sequence ID" value="MPN32652.1"/>
    <property type="molecule type" value="Genomic_DNA"/>
</dbReference>
<gene>
    <name evidence="1" type="ORF">SDC9_180132</name>
</gene>
<dbReference type="AlphaFoldDB" id="A0A645H2W6"/>
<accession>A0A645H2W6</accession>
<dbReference type="SUPFAM" id="SSF55347">
    <property type="entry name" value="Glyceraldehyde-3-phosphate dehydrogenase-like, C-terminal domain"/>
    <property type="match status" value="1"/>
</dbReference>
<name>A0A645H2W6_9ZZZZ</name>
<proteinExistence type="predicted"/>
<organism evidence="1">
    <name type="scientific">bioreactor metagenome</name>
    <dbReference type="NCBI Taxonomy" id="1076179"/>
    <lineage>
        <taxon>unclassified sequences</taxon>
        <taxon>metagenomes</taxon>
        <taxon>ecological metagenomes</taxon>
    </lineage>
</organism>
<dbReference type="Gene3D" id="3.30.360.10">
    <property type="entry name" value="Dihydrodipicolinate Reductase, domain 2"/>
    <property type="match status" value="1"/>
</dbReference>
<sequence length="182" mass="20555">MLYLKQVESEIRGYKIKPVSVVADTGRIVADFPEEDKKHILSKFNDVEDFGHITLTFSDGTKAVILSSEHYMGGIQNHINLITNDGVLECLMTPPNNMRSFFMDDEGLDDVYISENLKCKTGWNNVFVAEETLRGYTAELQAFAEDVAYNREPESGIDIALETTKIMYAAYLSAEKGRRIEL</sequence>
<evidence type="ECO:0008006" key="2">
    <source>
        <dbReference type="Google" id="ProtNLM"/>
    </source>
</evidence>
<comment type="caution">
    <text evidence="1">The sequence shown here is derived from an EMBL/GenBank/DDBJ whole genome shotgun (WGS) entry which is preliminary data.</text>
</comment>
<evidence type="ECO:0000313" key="1">
    <source>
        <dbReference type="EMBL" id="MPN32652.1"/>
    </source>
</evidence>
<reference evidence="1" key="1">
    <citation type="submission" date="2019-08" db="EMBL/GenBank/DDBJ databases">
        <authorList>
            <person name="Kucharzyk K."/>
            <person name="Murdoch R.W."/>
            <person name="Higgins S."/>
            <person name="Loffler F."/>
        </authorList>
    </citation>
    <scope>NUCLEOTIDE SEQUENCE</scope>
</reference>
<protein>
    <recommendedName>
        <fullName evidence="2">Gfo/Idh/MocA-like oxidoreductase C-terminal domain-containing protein</fullName>
    </recommendedName>
</protein>